<comment type="caution">
    <text evidence="1">The sequence shown here is derived from an EMBL/GenBank/DDBJ whole genome shotgun (WGS) entry which is preliminary data.</text>
</comment>
<evidence type="ECO:0000313" key="1">
    <source>
        <dbReference type="EMBL" id="KAJ7703579.1"/>
    </source>
</evidence>
<keyword evidence="2" id="KW-1185">Reference proteome</keyword>
<sequence length="167" mass="19052">MIRAYLADVSSEALSLSFTWCRDRVHPQNPELQFDKRTFFSGRFIYTDATGAIYAGDTDEVDRVHLNPPKNKKRKAPGPANRKVVHRGPLEILLKEWLTSAHAPDPLRAVRPSSFILDPKGIKKVSTVHPDRMRSLPQLLFALDETEEWGGEWGDKILAFDRKTNQE</sequence>
<proteinExistence type="predicted"/>
<dbReference type="Proteomes" id="UP001221757">
    <property type="component" value="Unassembled WGS sequence"/>
</dbReference>
<gene>
    <name evidence="1" type="ORF">B0H17DRAFT_1194095</name>
</gene>
<dbReference type="EMBL" id="JARKIE010000012">
    <property type="protein sequence ID" value="KAJ7703579.1"/>
    <property type="molecule type" value="Genomic_DNA"/>
</dbReference>
<accession>A0AAD7GQL7</accession>
<dbReference type="AlphaFoldDB" id="A0AAD7GQL7"/>
<name>A0AAD7GQL7_MYCRO</name>
<protein>
    <submittedName>
        <fullName evidence="1">Uncharacterized protein</fullName>
    </submittedName>
</protein>
<organism evidence="1 2">
    <name type="scientific">Mycena rosella</name>
    <name type="common">Pink bonnet</name>
    <name type="synonym">Agaricus rosellus</name>
    <dbReference type="NCBI Taxonomy" id="1033263"/>
    <lineage>
        <taxon>Eukaryota</taxon>
        <taxon>Fungi</taxon>
        <taxon>Dikarya</taxon>
        <taxon>Basidiomycota</taxon>
        <taxon>Agaricomycotina</taxon>
        <taxon>Agaricomycetes</taxon>
        <taxon>Agaricomycetidae</taxon>
        <taxon>Agaricales</taxon>
        <taxon>Marasmiineae</taxon>
        <taxon>Mycenaceae</taxon>
        <taxon>Mycena</taxon>
    </lineage>
</organism>
<evidence type="ECO:0000313" key="2">
    <source>
        <dbReference type="Proteomes" id="UP001221757"/>
    </source>
</evidence>
<reference evidence="1" key="1">
    <citation type="submission" date="2023-03" db="EMBL/GenBank/DDBJ databases">
        <title>Massive genome expansion in bonnet fungi (Mycena s.s.) driven by repeated elements and novel gene families across ecological guilds.</title>
        <authorList>
            <consortium name="Lawrence Berkeley National Laboratory"/>
            <person name="Harder C.B."/>
            <person name="Miyauchi S."/>
            <person name="Viragh M."/>
            <person name="Kuo A."/>
            <person name="Thoen E."/>
            <person name="Andreopoulos B."/>
            <person name="Lu D."/>
            <person name="Skrede I."/>
            <person name="Drula E."/>
            <person name="Henrissat B."/>
            <person name="Morin E."/>
            <person name="Kohler A."/>
            <person name="Barry K."/>
            <person name="LaButti K."/>
            <person name="Morin E."/>
            <person name="Salamov A."/>
            <person name="Lipzen A."/>
            <person name="Mereny Z."/>
            <person name="Hegedus B."/>
            <person name="Baldrian P."/>
            <person name="Stursova M."/>
            <person name="Weitz H."/>
            <person name="Taylor A."/>
            <person name="Grigoriev I.V."/>
            <person name="Nagy L.G."/>
            <person name="Martin F."/>
            <person name="Kauserud H."/>
        </authorList>
    </citation>
    <scope>NUCLEOTIDE SEQUENCE</scope>
    <source>
        <strain evidence="1">CBHHK067</strain>
    </source>
</reference>